<keyword evidence="3" id="KW-1185">Reference proteome</keyword>
<feature type="compositionally biased region" description="Low complexity" evidence="1">
    <location>
        <begin position="101"/>
        <end position="111"/>
    </location>
</feature>
<evidence type="ECO:0000313" key="2">
    <source>
        <dbReference type="EnsemblPlants" id="KQK89008"/>
    </source>
</evidence>
<evidence type="ECO:0000313" key="3">
    <source>
        <dbReference type="Proteomes" id="UP000004995"/>
    </source>
</evidence>
<reference evidence="3" key="1">
    <citation type="journal article" date="2012" name="Nat. Biotechnol.">
        <title>Reference genome sequence of the model plant Setaria.</title>
        <authorList>
            <person name="Bennetzen J.L."/>
            <person name="Schmutz J."/>
            <person name="Wang H."/>
            <person name="Percifield R."/>
            <person name="Hawkins J."/>
            <person name="Pontaroli A.C."/>
            <person name="Estep M."/>
            <person name="Feng L."/>
            <person name="Vaughn J.N."/>
            <person name="Grimwood J."/>
            <person name="Jenkins J."/>
            <person name="Barry K."/>
            <person name="Lindquist E."/>
            <person name="Hellsten U."/>
            <person name="Deshpande S."/>
            <person name="Wang X."/>
            <person name="Wu X."/>
            <person name="Mitros T."/>
            <person name="Triplett J."/>
            <person name="Yang X."/>
            <person name="Ye C.Y."/>
            <person name="Mauro-Herrera M."/>
            <person name="Wang L."/>
            <person name="Li P."/>
            <person name="Sharma M."/>
            <person name="Sharma R."/>
            <person name="Ronald P.C."/>
            <person name="Panaud O."/>
            <person name="Kellogg E.A."/>
            <person name="Brutnell T.P."/>
            <person name="Doust A.N."/>
            <person name="Tuskan G.A."/>
            <person name="Rokhsar D."/>
            <person name="Devos K.M."/>
        </authorList>
    </citation>
    <scope>NUCLEOTIDE SEQUENCE [LARGE SCALE GENOMIC DNA]</scope>
    <source>
        <strain evidence="3">cv. Yugu1</strain>
    </source>
</reference>
<dbReference type="AlphaFoldDB" id="K4AJI5"/>
<dbReference type="InParanoid" id="K4AJI5"/>
<sequence>MWTDPEPDPDSAYTTYSTVVGTTLRGAHVLNVDCYAATKGLLLLLHRRPALLVALAYFPNGDSAERAADDYVSIHLVLDGTTPGAQVAADFTVSRPTASRSVTTGSPATGPSTGGGPGSLSSSGGRRRCNVVVYECPTVTGQRQG</sequence>
<proteinExistence type="predicted"/>
<dbReference type="Gramene" id="KQK89008">
    <property type="protein sequence ID" value="KQK89008"/>
    <property type="gene ID" value="SETIT_039055mg"/>
</dbReference>
<dbReference type="EMBL" id="AGNK02005602">
    <property type="status" value="NOT_ANNOTATED_CDS"/>
    <property type="molecule type" value="Genomic_DNA"/>
</dbReference>
<evidence type="ECO:0000256" key="1">
    <source>
        <dbReference type="SAM" id="MobiDB-lite"/>
    </source>
</evidence>
<reference evidence="2" key="2">
    <citation type="submission" date="2018-08" db="UniProtKB">
        <authorList>
            <consortium name="EnsemblPlants"/>
        </authorList>
    </citation>
    <scope>IDENTIFICATION</scope>
    <source>
        <strain evidence="2">Yugu1</strain>
    </source>
</reference>
<accession>K4AJI5</accession>
<name>K4AJI5_SETIT</name>
<protein>
    <submittedName>
        <fullName evidence="2">Uncharacterized protein</fullName>
    </submittedName>
</protein>
<feature type="region of interest" description="Disordered" evidence="1">
    <location>
        <begin position="94"/>
        <end position="126"/>
    </location>
</feature>
<organism evidence="2 3">
    <name type="scientific">Setaria italica</name>
    <name type="common">Foxtail millet</name>
    <name type="synonym">Panicum italicum</name>
    <dbReference type="NCBI Taxonomy" id="4555"/>
    <lineage>
        <taxon>Eukaryota</taxon>
        <taxon>Viridiplantae</taxon>
        <taxon>Streptophyta</taxon>
        <taxon>Embryophyta</taxon>
        <taxon>Tracheophyta</taxon>
        <taxon>Spermatophyta</taxon>
        <taxon>Magnoliopsida</taxon>
        <taxon>Liliopsida</taxon>
        <taxon>Poales</taxon>
        <taxon>Poaceae</taxon>
        <taxon>PACMAD clade</taxon>
        <taxon>Panicoideae</taxon>
        <taxon>Panicodae</taxon>
        <taxon>Paniceae</taxon>
        <taxon>Cenchrinae</taxon>
        <taxon>Setaria</taxon>
    </lineage>
</organism>
<dbReference type="EnsemblPlants" id="KQK89008">
    <property type="protein sequence ID" value="KQK89008"/>
    <property type="gene ID" value="SETIT_039055mg"/>
</dbReference>
<dbReference type="HOGENOM" id="CLU_1790259_0_0_1"/>
<dbReference type="Proteomes" id="UP000004995">
    <property type="component" value="Unassembled WGS sequence"/>
</dbReference>